<gene>
    <name evidence="1" type="ORF">OFLC_LOCUS9054</name>
</gene>
<reference evidence="1 2" key="2">
    <citation type="submission" date="2018-11" db="EMBL/GenBank/DDBJ databases">
        <authorList>
            <consortium name="Pathogen Informatics"/>
        </authorList>
    </citation>
    <scope>NUCLEOTIDE SEQUENCE [LARGE SCALE GENOMIC DNA]</scope>
</reference>
<evidence type="ECO:0000313" key="1">
    <source>
        <dbReference type="EMBL" id="VDO58531.1"/>
    </source>
</evidence>
<dbReference type="STRING" id="387005.A0A183HNJ1"/>
<proteinExistence type="predicted"/>
<accession>A0A183HNJ1</accession>
<dbReference type="EMBL" id="UZAJ01010736">
    <property type="protein sequence ID" value="VDO58531.1"/>
    <property type="molecule type" value="Genomic_DNA"/>
</dbReference>
<evidence type="ECO:0000313" key="2">
    <source>
        <dbReference type="Proteomes" id="UP000267606"/>
    </source>
</evidence>
<dbReference type="AlphaFoldDB" id="A0A183HNJ1"/>
<keyword evidence="2" id="KW-1185">Reference proteome</keyword>
<reference evidence="3" key="1">
    <citation type="submission" date="2016-06" db="UniProtKB">
        <authorList>
            <consortium name="WormBaseParasite"/>
        </authorList>
    </citation>
    <scope>IDENTIFICATION</scope>
</reference>
<name>A0A183HNJ1_9BILA</name>
<dbReference type="WBParaSite" id="OFLC_0000905201-mRNA-1">
    <property type="protein sequence ID" value="OFLC_0000905201-mRNA-1"/>
    <property type="gene ID" value="OFLC_0000905201"/>
</dbReference>
<sequence>MLNFNYFQYNGTTWCFIRWSFSSYEFISKLAHGIANDDNFRCIAIIINDVLHQKEFILFQKRHETIEHNMRETYREDGPRSLYQTSGQPAECPLDYESAVQAAYCDSRMSSV</sequence>
<dbReference type="Proteomes" id="UP000267606">
    <property type="component" value="Unassembled WGS sequence"/>
</dbReference>
<organism evidence="3">
    <name type="scientific">Onchocerca flexuosa</name>
    <dbReference type="NCBI Taxonomy" id="387005"/>
    <lineage>
        <taxon>Eukaryota</taxon>
        <taxon>Metazoa</taxon>
        <taxon>Ecdysozoa</taxon>
        <taxon>Nematoda</taxon>
        <taxon>Chromadorea</taxon>
        <taxon>Rhabditida</taxon>
        <taxon>Spirurina</taxon>
        <taxon>Spiruromorpha</taxon>
        <taxon>Filarioidea</taxon>
        <taxon>Onchocercidae</taxon>
        <taxon>Onchocerca</taxon>
    </lineage>
</organism>
<protein>
    <submittedName>
        <fullName evidence="3">CACTA en-spm transposon protein</fullName>
    </submittedName>
</protein>
<evidence type="ECO:0000313" key="3">
    <source>
        <dbReference type="WBParaSite" id="OFLC_0000905201-mRNA-1"/>
    </source>
</evidence>